<proteinExistence type="predicted"/>
<accession>A0A250XP94</accession>
<organism evidence="2 3">
    <name type="scientific">Chlamydomonas eustigma</name>
    <dbReference type="NCBI Taxonomy" id="1157962"/>
    <lineage>
        <taxon>Eukaryota</taxon>
        <taxon>Viridiplantae</taxon>
        <taxon>Chlorophyta</taxon>
        <taxon>core chlorophytes</taxon>
        <taxon>Chlorophyceae</taxon>
        <taxon>CS clade</taxon>
        <taxon>Chlamydomonadales</taxon>
        <taxon>Chlamydomonadaceae</taxon>
        <taxon>Chlamydomonas</taxon>
    </lineage>
</organism>
<dbReference type="AlphaFoldDB" id="A0A250XP94"/>
<protein>
    <submittedName>
        <fullName evidence="2">Uncharacterized protein</fullName>
    </submittedName>
</protein>
<sequence length="327" mass="34421">MVVDSHPLTQQIPMADPLLLKNCFASLGNLSLANGHDMEVDEPLLPCPPLPFTTAAKAKQEMHRLGRSDATSWRRVVSEVSNASIGALSSQQIDLSPKVSLVSLNGTSAPLPGGAGRNALFHSQMVSGIPKTFVTAAPFPGGVERPLGTTVSKPCSTVTTPSTTAPPVCTTHVFLAGAKPVKGDKKSPTAGTLKVSSVTTDCSPGKKSSESSPPIAPGPATPPTTVAFASNTVKQTAAFSSSPLMRKRVHAKRSDPQAIQEVLQVKNNVQDESGRILRIDFNMLGTPSTLIGAYCPAQKEERDFFFSELLHSSLPPPGESLPFPCCF</sequence>
<dbReference type="EMBL" id="BEGY01000137">
    <property type="protein sequence ID" value="GAX84823.1"/>
    <property type="molecule type" value="Genomic_DNA"/>
</dbReference>
<feature type="region of interest" description="Disordered" evidence="1">
    <location>
        <begin position="181"/>
        <end position="222"/>
    </location>
</feature>
<comment type="caution">
    <text evidence="2">The sequence shown here is derived from an EMBL/GenBank/DDBJ whole genome shotgun (WGS) entry which is preliminary data.</text>
</comment>
<reference evidence="2 3" key="1">
    <citation type="submission" date="2017-08" db="EMBL/GenBank/DDBJ databases">
        <title>Acidophilic green algal genome provides insights into adaptation to an acidic environment.</title>
        <authorList>
            <person name="Hirooka S."/>
            <person name="Hirose Y."/>
            <person name="Kanesaki Y."/>
            <person name="Higuchi S."/>
            <person name="Fujiwara T."/>
            <person name="Onuma R."/>
            <person name="Era A."/>
            <person name="Ohbayashi R."/>
            <person name="Uzuka A."/>
            <person name="Nozaki H."/>
            <person name="Yoshikawa H."/>
            <person name="Miyagishima S.Y."/>
        </authorList>
    </citation>
    <scope>NUCLEOTIDE SEQUENCE [LARGE SCALE GENOMIC DNA]</scope>
    <source>
        <strain evidence="2 3">NIES-2499</strain>
    </source>
</reference>
<gene>
    <name evidence="2" type="ORF">CEUSTIGMA_g12244.t1</name>
</gene>
<evidence type="ECO:0000313" key="2">
    <source>
        <dbReference type="EMBL" id="GAX84823.1"/>
    </source>
</evidence>
<keyword evidence="3" id="KW-1185">Reference proteome</keyword>
<name>A0A250XP94_9CHLO</name>
<evidence type="ECO:0000256" key="1">
    <source>
        <dbReference type="SAM" id="MobiDB-lite"/>
    </source>
</evidence>
<dbReference type="Proteomes" id="UP000232323">
    <property type="component" value="Unassembled WGS sequence"/>
</dbReference>
<evidence type="ECO:0000313" key="3">
    <source>
        <dbReference type="Proteomes" id="UP000232323"/>
    </source>
</evidence>
<feature type="compositionally biased region" description="Low complexity" evidence="1">
    <location>
        <begin position="203"/>
        <end position="213"/>
    </location>
</feature>